<accession>A0A7J8KBM5</accession>
<gene>
    <name evidence="1" type="ORF">HJG63_008068</name>
</gene>
<evidence type="ECO:0000313" key="2">
    <source>
        <dbReference type="Proteomes" id="UP000593571"/>
    </source>
</evidence>
<comment type="caution">
    <text evidence="1">The sequence shown here is derived from an EMBL/GenBank/DDBJ whole genome shotgun (WGS) entry which is preliminary data.</text>
</comment>
<proteinExistence type="predicted"/>
<protein>
    <submittedName>
        <fullName evidence="1">Uncharacterized protein</fullName>
    </submittedName>
</protein>
<dbReference type="EMBL" id="JACASE010000001">
    <property type="protein sequence ID" value="KAF6506283.1"/>
    <property type="molecule type" value="Genomic_DNA"/>
</dbReference>
<dbReference type="Proteomes" id="UP000593571">
    <property type="component" value="Unassembled WGS sequence"/>
</dbReference>
<dbReference type="AlphaFoldDB" id="A0A7J8KBM5"/>
<name>A0A7J8KBM5_ROUAE</name>
<sequence length="173" mass="18452">MEGGSFFLPLPVCTGHLSPHPKMPPPPEATLLPSVEALGCLQALFCATCPLAAQLKKICLKFHSAFCFQQRGVQEIACQEGRGERLMLTCTGPSDISALLITEMRVTTGRALTTMADSVGGWESVVPRIAERGPQVRVSTTGKASLVRFGEGRHPPLPGICMLPATPSSARRL</sequence>
<organism evidence="1 2">
    <name type="scientific">Rousettus aegyptiacus</name>
    <name type="common">Egyptian fruit bat</name>
    <name type="synonym">Pteropus aegyptiacus</name>
    <dbReference type="NCBI Taxonomy" id="9407"/>
    <lineage>
        <taxon>Eukaryota</taxon>
        <taxon>Metazoa</taxon>
        <taxon>Chordata</taxon>
        <taxon>Craniata</taxon>
        <taxon>Vertebrata</taxon>
        <taxon>Euteleostomi</taxon>
        <taxon>Mammalia</taxon>
        <taxon>Eutheria</taxon>
        <taxon>Laurasiatheria</taxon>
        <taxon>Chiroptera</taxon>
        <taxon>Yinpterochiroptera</taxon>
        <taxon>Pteropodoidea</taxon>
        <taxon>Pteropodidae</taxon>
        <taxon>Rousettinae</taxon>
        <taxon>Rousettus</taxon>
    </lineage>
</organism>
<evidence type="ECO:0000313" key="1">
    <source>
        <dbReference type="EMBL" id="KAF6506283.1"/>
    </source>
</evidence>
<keyword evidence="2" id="KW-1185">Reference proteome</keyword>
<reference evidence="1 2" key="1">
    <citation type="journal article" date="2020" name="Nature">
        <title>Six reference-quality genomes reveal evolution of bat adaptations.</title>
        <authorList>
            <person name="Jebb D."/>
            <person name="Huang Z."/>
            <person name="Pippel M."/>
            <person name="Hughes G.M."/>
            <person name="Lavrichenko K."/>
            <person name="Devanna P."/>
            <person name="Winkler S."/>
            <person name="Jermiin L.S."/>
            <person name="Skirmuntt E.C."/>
            <person name="Katzourakis A."/>
            <person name="Burkitt-Gray L."/>
            <person name="Ray D.A."/>
            <person name="Sullivan K.A.M."/>
            <person name="Roscito J.G."/>
            <person name="Kirilenko B.M."/>
            <person name="Davalos L.M."/>
            <person name="Corthals A.P."/>
            <person name="Power M.L."/>
            <person name="Jones G."/>
            <person name="Ransome R.D."/>
            <person name="Dechmann D.K.N."/>
            <person name="Locatelli A.G."/>
            <person name="Puechmaille S.J."/>
            <person name="Fedrigo O."/>
            <person name="Jarvis E.D."/>
            <person name="Hiller M."/>
            <person name="Vernes S.C."/>
            <person name="Myers E.W."/>
            <person name="Teeling E.C."/>
        </authorList>
    </citation>
    <scope>NUCLEOTIDE SEQUENCE [LARGE SCALE GENOMIC DNA]</scope>
    <source>
        <strain evidence="1">MRouAeg1</strain>
        <tissue evidence="1">Muscle</tissue>
    </source>
</reference>